<evidence type="ECO:0000313" key="4">
    <source>
        <dbReference type="EMBL" id="MFC5827899.1"/>
    </source>
</evidence>
<evidence type="ECO:0000313" key="5">
    <source>
        <dbReference type="Proteomes" id="UP001596058"/>
    </source>
</evidence>
<dbReference type="Proteomes" id="UP001596058">
    <property type="component" value="Unassembled WGS sequence"/>
</dbReference>
<sequence length="85" mass="9013">MSKRDLTIDDLRRLLLVAAGDSDVADLHGDIADVRFEALGYDSIALLETASLIERDFGVKVGDDIAGADTPREFLAQVNAAVGAP</sequence>
<keyword evidence="1" id="KW-0596">Phosphopantetheine</keyword>
<dbReference type="InterPro" id="IPR006162">
    <property type="entry name" value="Ppantetheine_attach_site"/>
</dbReference>
<keyword evidence="5" id="KW-1185">Reference proteome</keyword>
<dbReference type="EMBL" id="JBHSPA010000031">
    <property type="protein sequence ID" value="MFC5827899.1"/>
    <property type="molecule type" value="Genomic_DNA"/>
</dbReference>
<accession>A0ABW1CQ71</accession>
<keyword evidence="2" id="KW-0597">Phosphoprotein</keyword>
<dbReference type="Pfam" id="PF00550">
    <property type="entry name" value="PP-binding"/>
    <property type="match status" value="1"/>
</dbReference>
<dbReference type="RefSeq" id="WP_379517399.1">
    <property type="nucleotide sequence ID" value="NZ_JBHSPA010000031.1"/>
</dbReference>
<evidence type="ECO:0000256" key="1">
    <source>
        <dbReference type="ARBA" id="ARBA00022450"/>
    </source>
</evidence>
<protein>
    <submittedName>
        <fullName evidence="4">Acyl carrier protein</fullName>
    </submittedName>
</protein>
<organism evidence="4 5">
    <name type="scientific">Nonomuraea insulae</name>
    <dbReference type="NCBI Taxonomy" id="1616787"/>
    <lineage>
        <taxon>Bacteria</taxon>
        <taxon>Bacillati</taxon>
        <taxon>Actinomycetota</taxon>
        <taxon>Actinomycetes</taxon>
        <taxon>Streptosporangiales</taxon>
        <taxon>Streptosporangiaceae</taxon>
        <taxon>Nonomuraea</taxon>
    </lineage>
</organism>
<comment type="caution">
    <text evidence="4">The sequence shown here is derived from an EMBL/GenBank/DDBJ whole genome shotgun (WGS) entry which is preliminary data.</text>
</comment>
<dbReference type="InterPro" id="IPR009081">
    <property type="entry name" value="PP-bd_ACP"/>
</dbReference>
<gene>
    <name evidence="4" type="ORF">ACFPZ3_28895</name>
</gene>
<reference evidence="5" key="1">
    <citation type="journal article" date="2019" name="Int. J. Syst. Evol. Microbiol.">
        <title>The Global Catalogue of Microorganisms (GCM) 10K type strain sequencing project: providing services to taxonomists for standard genome sequencing and annotation.</title>
        <authorList>
            <consortium name="The Broad Institute Genomics Platform"/>
            <consortium name="The Broad Institute Genome Sequencing Center for Infectious Disease"/>
            <person name="Wu L."/>
            <person name="Ma J."/>
        </authorList>
    </citation>
    <scope>NUCLEOTIDE SEQUENCE [LARGE SCALE GENOMIC DNA]</scope>
    <source>
        <strain evidence="5">CCUG 53903</strain>
    </source>
</reference>
<dbReference type="InterPro" id="IPR036736">
    <property type="entry name" value="ACP-like_sf"/>
</dbReference>
<dbReference type="Gene3D" id="1.10.1200.10">
    <property type="entry name" value="ACP-like"/>
    <property type="match status" value="1"/>
</dbReference>
<feature type="domain" description="Carrier" evidence="3">
    <location>
        <begin position="30"/>
        <end position="76"/>
    </location>
</feature>
<proteinExistence type="predicted"/>
<dbReference type="PROSITE" id="PS00012">
    <property type="entry name" value="PHOSPHOPANTETHEINE"/>
    <property type="match status" value="1"/>
</dbReference>
<dbReference type="SUPFAM" id="SSF47336">
    <property type="entry name" value="ACP-like"/>
    <property type="match status" value="1"/>
</dbReference>
<evidence type="ECO:0000259" key="3">
    <source>
        <dbReference type="Pfam" id="PF00550"/>
    </source>
</evidence>
<evidence type="ECO:0000256" key="2">
    <source>
        <dbReference type="ARBA" id="ARBA00022553"/>
    </source>
</evidence>
<name>A0ABW1CQ71_9ACTN</name>